<feature type="signal peptide" evidence="1">
    <location>
        <begin position="1"/>
        <end position="17"/>
    </location>
</feature>
<dbReference type="InterPro" id="IPR036397">
    <property type="entry name" value="RNaseH_sf"/>
</dbReference>
<evidence type="ECO:0000313" key="2">
    <source>
        <dbReference type="Proteomes" id="UP000095283"/>
    </source>
</evidence>
<proteinExistence type="predicted"/>
<dbReference type="Gene3D" id="3.30.420.10">
    <property type="entry name" value="Ribonuclease H-like superfamily/Ribonuclease H"/>
    <property type="match status" value="1"/>
</dbReference>
<dbReference type="AlphaFoldDB" id="A0A1I7WA74"/>
<dbReference type="Pfam" id="PF05380">
    <property type="entry name" value="Peptidase_A17"/>
    <property type="match status" value="1"/>
</dbReference>
<organism evidence="2 3">
    <name type="scientific">Heterorhabditis bacteriophora</name>
    <name type="common">Entomopathogenic nematode worm</name>
    <dbReference type="NCBI Taxonomy" id="37862"/>
    <lineage>
        <taxon>Eukaryota</taxon>
        <taxon>Metazoa</taxon>
        <taxon>Ecdysozoa</taxon>
        <taxon>Nematoda</taxon>
        <taxon>Chromadorea</taxon>
        <taxon>Rhabditida</taxon>
        <taxon>Rhabditina</taxon>
        <taxon>Rhabditomorpha</taxon>
        <taxon>Strongyloidea</taxon>
        <taxon>Heterorhabditidae</taxon>
        <taxon>Heterorhabditis</taxon>
    </lineage>
</organism>
<feature type="chain" id="PRO_5009310554" evidence="1">
    <location>
        <begin position="18"/>
        <end position="237"/>
    </location>
</feature>
<dbReference type="PANTHER" id="PTHR47331">
    <property type="entry name" value="PHD-TYPE DOMAIN-CONTAINING PROTEIN"/>
    <property type="match status" value="1"/>
</dbReference>
<dbReference type="InterPro" id="IPR008042">
    <property type="entry name" value="Retrotrans_Pao"/>
</dbReference>
<name>A0A1I7WA74_HETBA</name>
<dbReference type="WBParaSite" id="Hba_01580">
    <property type="protein sequence ID" value="Hba_01580"/>
    <property type="gene ID" value="Hba_01580"/>
</dbReference>
<evidence type="ECO:0000313" key="3">
    <source>
        <dbReference type="WBParaSite" id="Hba_01580"/>
    </source>
</evidence>
<keyword evidence="1" id="KW-0732">Signal</keyword>
<dbReference type="SUPFAM" id="SSF53098">
    <property type="entry name" value="Ribonuclease H-like"/>
    <property type="match status" value="1"/>
</dbReference>
<dbReference type="InterPro" id="IPR012337">
    <property type="entry name" value="RNaseH-like_sf"/>
</dbReference>
<keyword evidence="2" id="KW-1185">Reference proteome</keyword>
<accession>A0A1I7WA74</accession>
<dbReference type="Proteomes" id="UP000095283">
    <property type="component" value="Unplaced"/>
</dbReference>
<protein>
    <submittedName>
        <fullName evidence="3">RNase H domain-containing protein</fullName>
    </submittedName>
</protein>
<dbReference type="GO" id="GO:0003676">
    <property type="term" value="F:nucleic acid binding"/>
    <property type="evidence" value="ECO:0007669"/>
    <property type="project" value="InterPro"/>
</dbReference>
<reference evidence="3" key="1">
    <citation type="submission" date="2016-11" db="UniProtKB">
        <authorList>
            <consortium name="WormBaseParasite"/>
        </authorList>
    </citation>
    <scope>IDENTIFICATION</scope>
</reference>
<evidence type="ECO:0000256" key="1">
    <source>
        <dbReference type="SAM" id="SignalP"/>
    </source>
</evidence>
<sequence length="237" mass="26982">MDILLHIYLYILQSLWAADYAWDTPLSNSHSTAWREILKDIDKWEKRLPRYINRSDASVNIIIFADASQNAIATCAYLKTDNDCHLIMAKSKLSPIKGISTIPKMEMNAITIATRLALAVFKNLCTAAHIKDIIILSDSEIALKWLNAPEDRKGLGVLVTNRRIEIRNIVMEIMAKGPTIQFGYVPTHLNPADCATRGLVAKEFSSHFWWNGPQYITKHLCRFWVEIDRIIGAFLIL</sequence>